<sequence>MSNPDIKQHFSSVEHPQSNGPAESANKIFLDGLMRRMLQADTSWTEQLHSVLWAYRTSVQSSTQEIPFRLTYGCKAIIPVEIGQPSWRKVRAKQEGQESNDDALKTDLDLIDEIQVTAQYRELAAKQLLAAKYNRQVRPRSFNRGNLVLRRADIGNKNANDRKLAANWEGPYRIKERLDGGAYILATLARKPVKRTWNADKLKIYHS</sequence>
<dbReference type="SUPFAM" id="SSF53098">
    <property type="entry name" value="Ribonuclease H-like"/>
    <property type="match status" value="1"/>
</dbReference>
<feature type="compositionally biased region" description="Polar residues" evidence="1">
    <location>
        <begin position="1"/>
        <end position="21"/>
    </location>
</feature>
<dbReference type="InterPro" id="IPR036397">
    <property type="entry name" value="RNaseH_sf"/>
</dbReference>
<protein>
    <recommendedName>
        <fullName evidence="4">Integrase catalytic domain-containing protein</fullName>
    </recommendedName>
</protein>
<dbReference type="InterPro" id="IPR012337">
    <property type="entry name" value="RNaseH-like_sf"/>
</dbReference>
<dbReference type="AlphaFoldDB" id="A0AAE1TCQ2"/>
<feature type="region of interest" description="Disordered" evidence="1">
    <location>
        <begin position="1"/>
        <end position="24"/>
    </location>
</feature>
<evidence type="ECO:0008006" key="4">
    <source>
        <dbReference type="Google" id="ProtNLM"/>
    </source>
</evidence>
<organism evidence="2 3">
    <name type="scientific">Acacia crassicarpa</name>
    <name type="common">northern wattle</name>
    <dbReference type="NCBI Taxonomy" id="499986"/>
    <lineage>
        <taxon>Eukaryota</taxon>
        <taxon>Viridiplantae</taxon>
        <taxon>Streptophyta</taxon>
        <taxon>Embryophyta</taxon>
        <taxon>Tracheophyta</taxon>
        <taxon>Spermatophyta</taxon>
        <taxon>Magnoliopsida</taxon>
        <taxon>eudicotyledons</taxon>
        <taxon>Gunneridae</taxon>
        <taxon>Pentapetalae</taxon>
        <taxon>rosids</taxon>
        <taxon>fabids</taxon>
        <taxon>Fabales</taxon>
        <taxon>Fabaceae</taxon>
        <taxon>Caesalpinioideae</taxon>
        <taxon>mimosoid clade</taxon>
        <taxon>Acacieae</taxon>
        <taxon>Acacia</taxon>
    </lineage>
</organism>
<dbReference type="PANTHER" id="PTHR48475:SF2">
    <property type="entry name" value="RIBONUCLEASE H"/>
    <property type="match status" value="1"/>
</dbReference>
<reference evidence="2" key="1">
    <citation type="submission" date="2023-10" db="EMBL/GenBank/DDBJ databases">
        <title>Chromosome-level genome of the transformable northern wattle, Acacia crassicarpa.</title>
        <authorList>
            <person name="Massaro I."/>
            <person name="Sinha N.R."/>
            <person name="Poethig S."/>
            <person name="Leichty A.R."/>
        </authorList>
    </citation>
    <scope>NUCLEOTIDE SEQUENCE</scope>
    <source>
        <strain evidence="2">Acra3RX</strain>
        <tissue evidence="2">Leaf</tissue>
    </source>
</reference>
<name>A0AAE1TCQ2_9FABA</name>
<dbReference type="EMBL" id="JAWXYG010000002">
    <property type="protein sequence ID" value="KAK4280113.1"/>
    <property type="molecule type" value="Genomic_DNA"/>
</dbReference>
<dbReference type="Proteomes" id="UP001293593">
    <property type="component" value="Unassembled WGS sequence"/>
</dbReference>
<evidence type="ECO:0000313" key="3">
    <source>
        <dbReference type="Proteomes" id="UP001293593"/>
    </source>
</evidence>
<keyword evidence="3" id="KW-1185">Reference proteome</keyword>
<gene>
    <name evidence="2" type="ORF">QN277_011781</name>
</gene>
<dbReference type="Gene3D" id="3.30.420.10">
    <property type="entry name" value="Ribonuclease H-like superfamily/Ribonuclease H"/>
    <property type="match status" value="1"/>
</dbReference>
<dbReference type="GO" id="GO:0003676">
    <property type="term" value="F:nucleic acid binding"/>
    <property type="evidence" value="ECO:0007669"/>
    <property type="project" value="InterPro"/>
</dbReference>
<evidence type="ECO:0000313" key="2">
    <source>
        <dbReference type="EMBL" id="KAK4280113.1"/>
    </source>
</evidence>
<accession>A0AAE1TCQ2</accession>
<comment type="caution">
    <text evidence="2">The sequence shown here is derived from an EMBL/GenBank/DDBJ whole genome shotgun (WGS) entry which is preliminary data.</text>
</comment>
<dbReference type="PANTHER" id="PTHR48475">
    <property type="entry name" value="RIBONUCLEASE H"/>
    <property type="match status" value="1"/>
</dbReference>
<proteinExistence type="predicted"/>
<evidence type="ECO:0000256" key="1">
    <source>
        <dbReference type="SAM" id="MobiDB-lite"/>
    </source>
</evidence>